<dbReference type="AlphaFoldDB" id="A0A1Z4JLL3"/>
<dbReference type="Pfam" id="PF08241">
    <property type="entry name" value="Methyltransf_11"/>
    <property type="match status" value="1"/>
</dbReference>
<keyword evidence="4" id="KW-1185">Reference proteome</keyword>
<evidence type="ECO:0000313" key="3">
    <source>
        <dbReference type="EMBL" id="BAY57639.1"/>
    </source>
</evidence>
<feature type="domain" description="Methyltransferase type 11" evidence="1">
    <location>
        <begin position="173"/>
        <end position="231"/>
    </location>
</feature>
<dbReference type="Proteomes" id="UP000217895">
    <property type="component" value="Chromosome"/>
</dbReference>
<protein>
    <submittedName>
        <fullName evidence="3">Uncharacterized protein</fullName>
    </submittedName>
</protein>
<reference evidence="3 4" key="1">
    <citation type="submission" date="2017-06" db="EMBL/GenBank/DDBJ databases">
        <title>Genome sequencing of cyanobaciteial culture collection at National Institute for Environmental Studies (NIES).</title>
        <authorList>
            <person name="Hirose Y."/>
            <person name="Shimura Y."/>
            <person name="Fujisawa T."/>
            <person name="Nakamura Y."/>
            <person name="Kawachi M."/>
        </authorList>
    </citation>
    <scope>NUCLEOTIDE SEQUENCE [LARGE SCALE GENOMIC DNA]</scope>
    <source>
        <strain evidence="3 4">NIES-2135</strain>
    </source>
</reference>
<dbReference type="InterPro" id="IPR025282">
    <property type="entry name" value="DUF4214"/>
</dbReference>
<dbReference type="EMBL" id="AP018203">
    <property type="protein sequence ID" value="BAY57639.1"/>
    <property type="molecule type" value="Genomic_DNA"/>
</dbReference>
<evidence type="ECO:0000313" key="4">
    <source>
        <dbReference type="Proteomes" id="UP000217895"/>
    </source>
</evidence>
<evidence type="ECO:0000259" key="2">
    <source>
        <dbReference type="Pfam" id="PF13946"/>
    </source>
</evidence>
<dbReference type="Pfam" id="PF13946">
    <property type="entry name" value="DUF4214"/>
    <property type="match status" value="1"/>
</dbReference>
<dbReference type="CDD" id="cd02440">
    <property type="entry name" value="AdoMet_MTases"/>
    <property type="match status" value="1"/>
</dbReference>
<proteinExistence type="predicted"/>
<feature type="domain" description="DUF4214" evidence="2">
    <location>
        <begin position="38"/>
        <end position="85"/>
    </location>
</feature>
<name>A0A1Z4JLL3_LEPBY</name>
<dbReference type="SUPFAM" id="SSF53335">
    <property type="entry name" value="S-adenosyl-L-methionine-dependent methyltransferases"/>
    <property type="match status" value="1"/>
</dbReference>
<dbReference type="InterPro" id="IPR029063">
    <property type="entry name" value="SAM-dependent_MTases_sf"/>
</dbReference>
<dbReference type="Gene3D" id="3.40.50.150">
    <property type="entry name" value="Vaccinia Virus protein VP39"/>
    <property type="match status" value="1"/>
</dbReference>
<accession>A0A1Z4JLL3</accession>
<dbReference type="InterPro" id="IPR013216">
    <property type="entry name" value="Methyltransf_11"/>
</dbReference>
<sequence length="318" mass="37288">MNREMQVKFSKVLRYLRYYPQDLWRVLQFWVVHLLKKRDESNHTYVKHLYQYFLKKRDRQSDIDFYTAQLDQGKVSRLGLLFSFLMIPASWEQKFFHTQGNYAHHQARLALIQTTLPEAERILDLGGAGLEPQGSLLTMGYPHCPKQIDIVDLPIEQRFFQSDVPLIQQYTTEKGTQIYYHYISMTDLSTFADQTFDLVWSGQSIEHITQAEADRVIQEVHRVLKPGGYFCLDTPNRQLTILQVRQGFIHPEHKFEYTPSELAEKLSDRGFHVIEQKAVSPMPMSYETGRFSRLELIHAIGLGDLPELGYSFYLSSRK</sequence>
<evidence type="ECO:0000259" key="1">
    <source>
        <dbReference type="Pfam" id="PF08241"/>
    </source>
</evidence>
<dbReference type="GO" id="GO:0008757">
    <property type="term" value="F:S-adenosylmethionine-dependent methyltransferase activity"/>
    <property type="evidence" value="ECO:0007669"/>
    <property type="project" value="InterPro"/>
</dbReference>
<gene>
    <name evidence="3" type="ORF">NIES2135_45090</name>
</gene>
<organism evidence="3 4">
    <name type="scientific">Leptolyngbya boryana NIES-2135</name>
    <dbReference type="NCBI Taxonomy" id="1973484"/>
    <lineage>
        <taxon>Bacteria</taxon>
        <taxon>Bacillati</taxon>
        <taxon>Cyanobacteriota</taxon>
        <taxon>Cyanophyceae</taxon>
        <taxon>Leptolyngbyales</taxon>
        <taxon>Leptolyngbyaceae</taxon>
        <taxon>Leptolyngbya group</taxon>
        <taxon>Leptolyngbya</taxon>
    </lineage>
</organism>